<dbReference type="GO" id="GO:0005886">
    <property type="term" value="C:plasma membrane"/>
    <property type="evidence" value="ECO:0007669"/>
    <property type="project" value="TreeGrafter"/>
</dbReference>
<dbReference type="PANTHER" id="PTHR34980:SF2">
    <property type="entry name" value="INNER MEMBRANE PROTEIN YHAH-RELATED"/>
    <property type="match status" value="1"/>
</dbReference>
<reference evidence="2 3" key="1">
    <citation type="submission" date="2018-10" db="EMBL/GenBank/DDBJ databases">
        <title>Sequencing the genomes of 1000 actinobacteria strains.</title>
        <authorList>
            <person name="Klenk H.-P."/>
        </authorList>
    </citation>
    <scope>NUCLEOTIDE SEQUENCE [LARGE SCALE GENOMIC DNA]</scope>
    <source>
        <strain evidence="2 3">DSM 17894</strain>
    </source>
</reference>
<dbReference type="EMBL" id="RBKS01000001">
    <property type="protein sequence ID" value="RKR76043.1"/>
    <property type="molecule type" value="Genomic_DNA"/>
</dbReference>
<protein>
    <submittedName>
        <fullName evidence="2">Uncharacterized membrane protein YhaH (DUF805 family)</fullName>
    </submittedName>
</protein>
<comment type="caution">
    <text evidence="2">The sequence shown here is derived from an EMBL/GenBank/DDBJ whole genome shotgun (WGS) entry which is preliminary data.</text>
</comment>
<dbReference type="OrthoDB" id="9812349at2"/>
<dbReference type="InterPro" id="IPR008523">
    <property type="entry name" value="DUF805"/>
</dbReference>
<feature type="transmembrane region" description="Helical" evidence="1">
    <location>
        <begin position="74"/>
        <end position="96"/>
    </location>
</feature>
<evidence type="ECO:0000256" key="1">
    <source>
        <dbReference type="SAM" id="Phobius"/>
    </source>
</evidence>
<keyword evidence="1" id="KW-1133">Transmembrane helix</keyword>
<dbReference type="RefSeq" id="WP_121370938.1">
    <property type="nucleotide sequence ID" value="NZ_RBKS01000001.1"/>
</dbReference>
<proteinExistence type="predicted"/>
<organism evidence="2 3">
    <name type="scientific">Frondihabitans australicus</name>
    <dbReference type="NCBI Taxonomy" id="386892"/>
    <lineage>
        <taxon>Bacteria</taxon>
        <taxon>Bacillati</taxon>
        <taxon>Actinomycetota</taxon>
        <taxon>Actinomycetes</taxon>
        <taxon>Micrococcales</taxon>
        <taxon>Microbacteriaceae</taxon>
        <taxon>Frondihabitans</taxon>
    </lineage>
</organism>
<evidence type="ECO:0000313" key="2">
    <source>
        <dbReference type="EMBL" id="RKR76043.1"/>
    </source>
</evidence>
<evidence type="ECO:0000313" key="3">
    <source>
        <dbReference type="Proteomes" id="UP000280008"/>
    </source>
</evidence>
<gene>
    <name evidence="2" type="ORF">C8E83_3207</name>
</gene>
<feature type="transmembrane region" description="Helical" evidence="1">
    <location>
        <begin position="44"/>
        <end position="62"/>
    </location>
</feature>
<dbReference type="PANTHER" id="PTHR34980">
    <property type="entry name" value="INNER MEMBRANE PROTEIN-RELATED-RELATED"/>
    <property type="match status" value="1"/>
</dbReference>
<sequence>MTYPNQPTEPPLEYPLYQATIGQAWTRVWRKYFTFSGRASRSEFWWWILVSYLVTTVLQTLVRSFGESSSPGAILNVASAIWALAILIPNLAVLWRRLHDANHSGFNVLWYLLPIVGWIILLVYTIQAPRIEGRRFDRAVVSRA</sequence>
<feature type="transmembrane region" description="Helical" evidence="1">
    <location>
        <begin position="108"/>
        <end position="126"/>
    </location>
</feature>
<dbReference type="Proteomes" id="UP000280008">
    <property type="component" value="Unassembled WGS sequence"/>
</dbReference>
<keyword evidence="1" id="KW-0472">Membrane</keyword>
<dbReference type="Pfam" id="PF05656">
    <property type="entry name" value="DUF805"/>
    <property type="match status" value="1"/>
</dbReference>
<accession>A0A495IJ87</accession>
<keyword evidence="1" id="KW-0812">Transmembrane</keyword>
<dbReference type="AlphaFoldDB" id="A0A495IJ87"/>
<name>A0A495IJ87_9MICO</name>
<keyword evidence="3" id="KW-1185">Reference proteome</keyword>